<dbReference type="SUPFAM" id="SSF56672">
    <property type="entry name" value="DNA/RNA polymerases"/>
    <property type="match status" value="1"/>
</dbReference>
<dbReference type="InterPro" id="IPR041588">
    <property type="entry name" value="Integrase_H2C2"/>
</dbReference>
<reference evidence="2" key="1">
    <citation type="submission" date="2023-11" db="EMBL/GenBank/DDBJ databases">
        <title>Genome assemblies of two species of porcelain crab, Petrolisthes cinctipes and Petrolisthes manimaculis (Anomura: Porcellanidae).</title>
        <authorList>
            <person name="Angst P."/>
        </authorList>
    </citation>
    <scope>NUCLEOTIDE SEQUENCE</scope>
    <source>
        <strain evidence="2">PB745_02</strain>
        <tissue evidence="2">Gill</tissue>
    </source>
</reference>
<protein>
    <recommendedName>
        <fullName evidence="1">Integrase catalytic domain-containing protein</fullName>
    </recommendedName>
</protein>
<dbReference type="EMBL" id="JAWZYT010000456">
    <property type="protein sequence ID" value="KAK4323280.1"/>
    <property type="molecule type" value="Genomic_DNA"/>
</dbReference>
<dbReference type="Gene3D" id="1.10.340.70">
    <property type="match status" value="1"/>
</dbReference>
<dbReference type="Pfam" id="PF18701">
    <property type="entry name" value="DUF5641"/>
    <property type="match status" value="1"/>
</dbReference>
<dbReference type="InterPro" id="IPR001584">
    <property type="entry name" value="Integrase_cat-core"/>
</dbReference>
<proteinExistence type="predicted"/>
<dbReference type="PANTHER" id="PTHR47331">
    <property type="entry name" value="PHD-TYPE DOMAIN-CONTAINING PROTEIN"/>
    <property type="match status" value="1"/>
</dbReference>
<feature type="domain" description="Integrase catalytic" evidence="1">
    <location>
        <begin position="1322"/>
        <end position="1512"/>
    </location>
</feature>
<dbReference type="GO" id="GO:0003676">
    <property type="term" value="F:nucleic acid binding"/>
    <property type="evidence" value="ECO:0007669"/>
    <property type="project" value="InterPro"/>
</dbReference>
<dbReference type="InterPro" id="IPR000477">
    <property type="entry name" value="RT_dom"/>
</dbReference>
<dbReference type="PANTHER" id="PTHR47331:SF1">
    <property type="entry name" value="GAG-LIKE PROTEIN"/>
    <property type="match status" value="1"/>
</dbReference>
<dbReference type="SUPFAM" id="SSF53098">
    <property type="entry name" value="Ribonuclease H-like"/>
    <property type="match status" value="1"/>
</dbReference>
<dbReference type="Proteomes" id="UP001292094">
    <property type="component" value="Unassembled WGS sequence"/>
</dbReference>
<accession>A0AAE1QAM9</accession>
<evidence type="ECO:0000313" key="3">
    <source>
        <dbReference type="Proteomes" id="UP001292094"/>
    </source>
</evidence>
<dbReference type="Pfam" id="PF17921">
    <property type="entry name" value="Integrase_H2C2"/>
    <property type="match status" value="1"/>
</dbReference>
<organism evidence="2 3">
    <name type="scientific">Petrolisthes manimaculis</name>
    <dbReference type="NCBI Taxonomy" id="1843537"/>
    <lineage>
        <taxon>Eukaryota</taxon>
        <taxon>Metazoa</taxon>
        <taxon>Ecdysozoa</taxon>
        <taxon>Arthropoda</taxon>
        <taxon>Crustacea</taxon>
        <taxon>Multicrustacea</taxon>
        <taxon>Malacostraca</taxon>
        <taxon>Eumalacostraca</taxon>
        <taxon>Eucarida</taxon>
        <taxon>Decapoda</taxon>
        <taxon>Pleocyemata</taxon>
        <taxon>Anomura</taxon>
        <taxon>Galatheoidea</taxon>
        <taxon>Porcellanidae</taxon>
        <taxon>Petrolisthes</taxon>
    </lineage>
</organism>
<dbReference type="InterPro" id="IPR008042">
    <property type="entry name" value="Retrotrans_Pao"/>
</dbReference>
<evidence type="ECO:0000313" key="2">
    <source>
        <dbReference type="EMBL" id="KAK4323280.1"/>
    </source>
</evidence>
<dbReference type="Gene3D" id="3.30.420.10">
    <property type="entry name" value="Ribonuclease H-like superfamily/Ribonuclease H"/>
    <property type="match status" value="1"/>
</dbReference>
<dbReference type="InterPro" id="IPR012337">
    <property type="entry name" value="RNaseH-like_sf"/>
</dbReference>
<dbReference type="Pfam" id="PF05380">
    <property type="entry name" value="Peptidase_A17"/>
    <property type="match status" value="1"/>
</dbReference>
<dbReference type="InterPro" id="IPR040676">
    <property type="entry name" value="DUF5641"/>
</dbReference>
<gene>
    <name evidence="2" type="ORF">Pmani_006007</name>
</gene>
<dbReference type="Gene3D" id="3.30.70.270">
    <property type="match status" value="1"/>
</dbReference>
<dbReference type="PROSITE" id="PS50994">
    <property type="entry name" value="INTEGRASE"/>
    <property type="match status" value="1"/>
</dbReference>
<keyword evidence="3" id="KW-1185">Reference proteome</keyword>
<dbReference type="CDD" id="cd01644">
    <property type="entry name" value="RT_pepA17"/>
    <property type="match status" value="1"/>
</dbReference>
<evidence type="ECO:0000259" key="1">
    <source>
        <dbReference type="PROSITE" id="PS50994"/>
    </source>
</evidence>
<dbReference type="Gene3D" id="3.10.10.10">
    <property type="entry name" value="HIV Type 1 Reverse Transcriptase, subunit A, domain 1"/>
    <property type="match status" value="1"/>
</dbReference>
<sequence>MAHTTEMEYLRRLRGTARGKVTRKCQLLNEQVRQGKPSNIIEIYYEEVKEAFTELERRHETLVNRICEGEEKDEEFQVKLDEEDQYIAQVEIMKTEAYDHLLALRKRESDVREQVVRVKVKPLEPPRYDGDIRQYQTFRSNYNKIMTDNYGKSAFALYQCLSGEALSLVHGVEDDFDEMFRRLDQRYADPIKLTDCVIDQLKKLKPQKREWTKKYQNLSNKVNAFPELMKYLKEERELLDYMDTEVRNNTRSTKTAFHSLEAKEDSRGHSYKDCSEKRNCFMKLGNGNICGKPHHPRLHYLLYQNNASEVNIHINKSENSILLMIGQVNCKNSLVVTLFDPGSTNSLITHSKARELGLCGMPYGITMTTVGNVSDTISTKLYKVPLTDERGNMHLIQCLGMDEITSEVNPVHLGEVIHVLNVSPSLEISRPHGKVDVLIGADNCNIIPITIKTVGNLQLMKGPFGYCVRGSHSGLKVKGTGYYTAQINHISLKTELDEMRGETYKIVKEELDTFLTMDHLGTNCKPRCSICRECHNCNRETNMTMKEEEEMKLILNGLEYKEREKVWIAHYPWIKDPHQLPNNFGVAMMKLKGTEKRLRKLGGIRSAEYSEQMINRQERGVVRKLAREKVTHYKGPVHYLSHHEILKPQSTTTPTRIVFNASASYNGHILNEYWAKGPNVLNSLFGLLLRFRENPVAIIGDISKMFNSVRLSEFDSHVHRFLWRDFEDRAPDHYALTAVPFGDICSPAIAVLAMRQTADKYKDDFPIPANIILKDSYMDDIIHSLDDAEETPETMQDVEFILKQGNFHMKEWIVSGRTQAEEDVDLSGTTSEKVLGVVWNPKEDEISYKIKLNITPKQKTSVPCTVTGTDGSDRELPNDLTKRQVLSKISTIFDPLGLVTPVTLCGKLLLRQIILYTCDKDRKLDWDDPLPKELGENWYKFLQNITRLETLKIPRCIRTTELVKPTLIMFNDASTLAYSACAHARWQVGSGKYIARLLASKSRLAPIKIQTVPRLELASAVLSARLRNTIVEESNIKYDYIYHLTDSEIVLAQIMKDNLNVGTYVANRVSEIRETTSKEEWHWISTEVNIADLMTRPNLQVNIDAGSYWQRGPDFLGLPTTEWPIKAIPLKTEEKTIISTVGISKVCIKQCSLFDIDKFRSYRKLIRVTARLISAFRERSLKGISLSLTGEQLKEAETLWIKCVQVPLQDNWQVRFKRLGPFCKDGILYVGSRIATWMKSNYNNEAFILLPTTHKLTDLCIKDVHDRDHGGVDSTLCKLQAKFWIPQARKLIKATKSRCVTCRKLEKKVIGQSMGPVPKERLKPSPAFYYSALDLFGPLMIKDTVKGRCRRKVYGIIINCLSTRASYVDLVEGYDADSLITTLRRFIAVRGFPRSMYSDCGSQLKLASKEIGCMNRYHEKLSQFGNEGGLEWNFTKSADAPWENGCTEAMVKLVKRVMMRVIGDTILTFGELQSVMFEIANILNERPIGMKNGSSNVRGSYLCPNDLILGRASPHVPEGQFVTNVNTKTRQEFINAIVNSFWKKWMMYYFPTLILQQKWHTERRNLKVGDIVLVQDIRELGNLLR</sequence>
<dbReference type="InterPro" id="IPR036397">
    <property type="entry name" value="RNaseH_sf"/>
</dbReference>
<dbReference type="GO" id="GO:0015074">
    <property type="term" value="P:DNA integration"/>
    <property type="evidence" value="ECO:0007669"/>
    <property type="project" value="InterPro"/>
</dbReference>
<dbReference type="GO" id="GO:0071897">
    <property type="term" value="P:DNA biosynthetic process"/>
    <property type="evidence" value="ECO:0007669"/>
    <property type="project" value="UniProtKB-ARBA"/>
</dbReference>
<dbReference type="InterPro" id="IPR043502">
    <property type="entry name" value="DNA/RNA_pol_sf"/>
</dbReference>
<dbReference type="InterPro" id="IPR043128">
    <property type="entry name" value="Rev_trsase/Diguanyl_cyclase"/>
</dbReference>
<comment type="caution">
    <text evidence="2">The sequence shown here is derived from an EMBL/GenBank/DDBJ whole genome shotgun (WGS) entry which is preliminary data.</text>
</comment>
<dbReference type="GO" id="GO:0042575">
    <property type="term" value="C:DNA polymerase complex"/>
    <property type="evidence" value="ECO:0007669"/>
    <property type="project" value="UniProtKB-ARBA"/>
</dbReference>
<dbReference type="Pfam" id="PF00078">
    <property type="entry name" value="RVT_1"/>
    <property type="match status" value="1"/>
</dbReference>
<name>A0AAE1QAM9_9EUCA</name>